<evidence type="ECO:0000313" key="4">
    <source>
        <dbReference type="Proteomes" id="UP000078512"/>
    </source>
</evidence>
<evidence type="ECO:0000256" key="1">
    <source>
        <dbReference type="SAM" id="MobiDB-lite"/>
    </source>
</evidence>
<organism evidence="3 4">
    <name type="scientific">Linnemannia elongata AG-77</name>
    <dbReference type="NCBI Taxonomy" id="1314771"/>
    <lineage>
        <taxon>Eukaryota</taxon>
        <taxon>Fungi</taxon>
        <taxon>Fungi incertae sedis</taxon>
        <taxon>Mucoromycota</taxon>
        <taxon>Mortierellomycotina</taxon>
        <taxon>Mortierellomycetes</taxon>
        <taxon>Mortierellales</taxon>
        <taxon>Mortierellaceae</taxon>
        <taxon>Linnemannia</taxon>
    </lineage>
</organism>
<keyword evidence="2" id="KW-0812">Transmembrane</keyword>
<dbReference type="Proteomes" id="UP000078512">
    <property type="component" value="Unassembled WGS sequence"/>
</dbReference>
<evidence type="ECO:0000256" key="2">
    <source>
        <dbReference type="SAM" id="Phobius"/>
    </source>
</evidence>
<protein>
    <submittedName>
        <fullName evidence="3">Uncharacterized protein</fullName>
    </submittedName>
</protein>
<dbReference type="EMBL" id="KV442013">
    <property type="protein sequence ID" value="OAQ35712.1"/>
    <property type="molecule type" value="Genomic_DNA"/>
</dbReference>
<feature type="region of interest" description="Disordered" evidence="1">
    <location>
        <begin position="1"/>
        <end position="29"/>
    </location>
</feature>
<reference evidence="3 4" key="1">
    <citation type="submission" date="2016-05" db="EMBL/GenBank/DDBJ databases">
        <title>Genome sequencing reveals origins of a unique bacterial endosymbiosis in the earliest lineages of terrestrial Fungi.</title>
        <authorList>
            <consortium name="DOE Joint Genome Institute"/>
            <person name="Uehling J."/>
            <person name="Gryganskyi A."/>
            <person name="Hameed K."/>
            <person name="Tschaplinski T."/>
            <person name="Misztal P."/>
            <person name="Wu S."/>
            <person name="Desiro A."/>
            <person name="Vande Pol N."/>
            <person name="Du Z.-Y."/>
            <person name="Zienkiewicz A."/>
            <person name="Zienkiewicz K."/>
            <person name="Morin E."/>
            <person name="Tisserant E."/>
            <person name="Splivallo R."/>
            <person name="Hainaut M."/>
            <person name="Henrissat B."/>
            <person name="Ohm R."/>
            <person name="Kuo A."/>
            <person name="Yan J."/>
            <person name="Lipzen A."/>
            <person name="Nolan M."/>
            <person name="Labutti K."/>
            <person name="Barry K."/>
            <person name="Goldstein A."/>
            <person name="Labbe J."/>
            <person name="Schadt C."/>
            <person name="Tuskan G."/>
            <person name="Grigoriev I."/>
            <person name="Martin F."/>
            <person name="Vilgalys R."/>
            <person name="Bonito G."/>
        </authorList>
    </citation>
    <scope>NUCLEOTIDE SEQUENCE [LARGE SCALE GENOMIC DNA]</scope>
    <source>
        <strain evidence="3 4">AG-77</strain>
    </source>
</reference>
<keyword evidence="4" id="KW-1185">Reference proteome</keyword>
<dbReference type="AlphaFoldDB" id="A0A197KDC7"/>
<evidence type="ECO:0000313" key="3">
    <source>
        <dbReference type="EMBL" id="OAQ35712.1"/>
    </source>
</evidence>
<proteinExistence type="predicted"/>
<sequence length="84" mass="9834">MLQQPRRLARSGVKRGPLPQPRPDQRVFRAQTPRQQRFWNGKLPILLGLAVLLLGYRIVRVYQYYQEARSRQSAGSTSTKQDQR</sequence>
<keyword evidence="2" id="KW-1133">Transmembrane helix</keyword>
<gene>
    <name evidence="3" type="ORF">K457DRAFT_132405</name>
</gene>
<dbReference type="OrthoDB" id="2394953at2759"/>
<name>A0A197KDC7_9FUNG</name>
<feature type="transmembrane region" description="Helical" evidence="2">
    <location>
        <begin position="43"/>
        <end position="62"/>
    </location>
</feature>
<keyword evidence="2" id="KW-0472">Membrane</keyword>
<accession>A0A197KDC7</accession>